<accession>A0A413SW07</accession>
<dbReference type="EMBL" id="QSFT01000040">
    <property type="protein sequence ID" value="RHA73260.1"/>
    <property type="molecule type" value="Genomic_DNA"/>
</dbReference>
<dbReference type="CDD" id="cd00009">
    <property type="entry name" value="AAA"/>
    <property type="match status" value="1"/>
</dbReference>
<organism evidence="3 4">
    <name type="scientific">Phocaeicola coprophilus</name>
    <dbReference type="NCBI Taxonomy" id="387090"/>
    <lineage>
        <taxon>Bacteria</taxon>
        <taxon>Pseudomonadati</taxon>
        <taxon>Bacteroidota</taxon>
        <taxon>Bacteroidia</taxon>
        <taxon>Bacteroidales</taxon>
        <taxon>Bacteroidaceae</taxon>
        <taxon>Phocaeicola</taxon>
    </lineage>
</organism>
<dbReference type="SUPFAM" id="SSF52540">
    <property type="entry name" value="P-loop containing nucleoside triphosphate hydrolases"/>
    <property type="match status" value="1"/>
</dbReference>
<comment type="caution">
    <text evidence="3">The sequence shown here is derived from an EMBL/GenBank/DDBJ whole genome shotgun (WGS) entry which is preliminary data.</text>
</comment>
<gene>
    <name evidence="3" type="ORF">DW921_13595</name>
</gene>
<feature type="domain" description="AAA+ ATPase" evidence="2">
    <location>
        <begin position="35"/>
        <end position="178"/>
    </location>
</feature>
<dbReference type="InterPro" id="IPR003593">
    <property type="entry name" value="AAA+_ATPase"/>
</dbReference>
<dbReference type="Gene3D" id="3.40.50.300">
    <property type="entry name" value="P-loop containing nucleotide triphosphate hydrolases"/>
    <property type="match status" value="1"/>
</dbReference>
<evidence type="ECO:0000313" key="4">
    <source>
        <dbReference type="Proteomes" id="UP000283855"/>
    </source>
</evidence>
<protein>
    <submittedName>
        <fullName evidence="3">ATPase</fullName>
    </submittedName>
</protein>
<dbReference type="Proteomes" id="UP000283855">
    <property type="component" value="Unassembled WGS sequence"/>
</dbReference>
<dbReference type="InterPro" id="IPR045427">
    <property type="entry name" value="MoxR"/>
</dbReference>
<reference evidence="3 4" key="1">
    <citation type="submission" date="2018-08" db="EMBL/GenBank/DDBJ databases">
        <title>A genome reference for cultivated species of the human gut microbiota.</title>
        <authorList>
            <person name="Zou Y."/>
            <person name="Xue W."/>
            <person name="Luo G."/>
        </authorList>
    </citation>
    <scope>NUCLEOTIDE SEQUENCE [LARGE SCALE GENOMIC DNA]</scope>
    <source>
        <strain evidence="3 4">AM42-38</strain>
    </source>
</reference>
<dbReference type="InterPro" id="IPR050513">
    <property type="entry name" value="RavA_ATPases"/>
</dbReference>
<feature type="compositionally biased region" description="Polar residues" evidence="1">
    <location>
        <begin position="532"/>
        <end position="542"/>
    </location>
</feature>
<dbReference type="PANTHER" id="PTHR32204">
    <property type="entry name" value="ATPASE RAVA"/>
    <property type="match status" value="1"/>
</dbReference>
<feature type="region of interest" description="Disordered" evidence="1">
    <location>
        <begin position="523"/>
        <end position="542"/>
    </location>
</feature>
<dbReference type="InterPro" id="IPR041538">
    <property type="entry name" value="RavA-like_AAA_lid"/>
</dbReference>
<dbReference type="AlphaFoldDB" id="A0A413SW07"/>
<dbReference type="PANTHER" id="PTHR32204:SF0">
    <property type="entry name" value="ATPASE RAVA"/>
    <property type="match status" value="1"/>
</dbReference>
<name>A0A413SW07_9BACT</name>
<dbReference type="Pfam" id="PF17868">
    <property type="entry name" value="AAA_lid_8"/>
    <property type="match status" value="1"/>
</dbReference>
<evidence type="ECO:0000259" key="2">
    <source>
        <dbReference type="SMART" id="SM00382"/>
    </source>
</evidence>
<evidence type="ECO:0000256" key="1">
    <source>
        <dbReference type="SAM" id="MobiDB-lite"/>
    </source>
</evidence>
<dbReference type="SMART" id="SM00382">
    <property type="entry name" value="AAA"/>
    <property type="match status" value="1"/>
</dbReference>
<dbReference type="Pfam" id="PF20030">
    <property type="entry name" value="bpMoxR"/>
    <property type="match status" value="1"/>
</dbReference>
<dbReference type="InterPro" id="IPR027417">
    <property type="entry name" value="P-loop_NTPase"/>
</dbReference>
<sequence>METLKVRIHQLLQQLNEQVFGKEHVVSLALLSAVAGESIFLLGPPGVAKSMVARRLKLAFREGTSFEYLMSRFSTSDELFGPVSISRLKDDDIYERVTEGYLPSAAVVFLDEIWKAGPAIQNSLLTVINEKKYRNGRFEIKVPLKGLVAASNELPASGQGLEALWDRFLVRVLVGGIEDLSDFDRMIASVSEEDPEVDPALAIGEEEYAGWQRKIAEVKIHYSIFEVIHLLKEEIEEYNRRQENADAADLSLYVSDRRWKKLVKLLRASAFLNGEETIHLSDCLLLMYGLWNEVGQMDLVEEMVSKAIRRSAEGYLLNLKGIDDELRSLKDELASDAVVRENEDPGLQLVDQYYYQVERVRMAGKLLIFASDYQLLDDRGKQFCLQKDKYKSACFVLKKYDASLHGKVPQNKIYTLRRGRRSVFINDYEYPLLCVPGCMPLPPVEVRPQEDMAARFAQLEQKLQRVENDCEDLFAREKAYCESHLFLSARQREIMRKMLTHHQADVAGYRNELNELKHAYRKENEEYPAEGSENTLSGAASH</sequence>
<dbReference type="RefSeq" id="WP_118400947.1">
    <property type="nucleotide sequence ID" value="NZ_CABJGD010000040.1"/>
</dbReference>
<evidence type="ECO:0000313" key="3">
    <source>
        <dbReference type="EMBL" id="RHA73260.1"/>
    </source>
</evidence>
<proteinExistence type="predicted"/>